<dbReference type="Proteomes" id="UP000533900">
    <property type="component" value="Unassembled WGS sequence"/>
</dbReference>
<proteinExistence type="predicted"/>
<evidence type="ECO:0000313" key="1">
    <source>
        <dbReference type="EMBL" id="MBC2844645.1"/>
    </source>
</evidence>
<accession>A0A842IPP3</accession>
<dbReference type="InterPro" id="IPR032342">
    <property type="entry name" value="DUF4861"/>
</dbReference>
<keyword evidence="2" id="KW-1185">Reference proteome</keyword>
<dbReference type="Pfam" id="PF16153">
    <property type="entry name" value="DUF4861"/>
    <property type="match status" value="1"/>
</dbReference>
<dbReference type="EMBL" id="JACLCP010000001">
    <property type="protein sequence ID" value="MBC2844645.1"/>
    <property type="molecule type" value="Genomic_DNA"/>
</dbReference>
<dbReference type="RefSeq" id="WP_185788303.1">
    <property type="nucleotide sequence ID" value="NZ_JACLCP010000001.1"/>
</dbReference>
<organism evidence="1 2">
    <name type="scientific">Winogradskyella flava</name>
    <dbReference type="NCBI Taxonomy" id="1884876"/>
    <lineage>
        <taxon>Bacteria</taxon>
        <taxon>Pseudomonadati</taxon>
        <taxon>Bacteroidota</taxon>
        <taxon>Flavobacteriia</taxon>
        <taxon>Flavobacteriales</taxon>
        <taxon>Flavobacteriaceae</taxon>
        <taxon>Winogradskyella</taxon>
    </lineage>
</organism>
<name>A0A842IPP3_9FLAO</name>
<protein>
    <submittedName>
        <fullName evidence="1">DUF4861 family protein</fullName>
    </submittedName>
</protein>
<reference evidence="1" key="1">
    <citation type="submission" date="2020-08" db="EMBL/GenBank/DDBJ databases">
        <title>Winogradskyella ouciana sp. nov., isolated from the hadal seawater of the Mariana Trench.</title>
        <authorList>
            <person name="He X."/>
        </authorList>
    </citation>
    <scope>NUCLEOTIDE SEQUENCE [LARGE SCALE GENOMIC DNA]</scope>
    <source>
        <strain evidence="1">KCTC 52348</strain>
    </source>
</reference>
<sequence length="393" mass="44263">MKKIALFLSIMCCFSCAEKSSEVLSVTVKNSLDIDRAFETVEVDITEVEFNGQSLEVVHSETNEILVSQIVDYDGKVGIDRVLLFQPEIQANSEATFKINIIPAEEKTDSTSMRCYSRFVPERTDDYAWENNKVAFRTFGPVAQQMIEDGIKGGTLTSGMDAWLKRVEYPIINKWYAKDAIEKGAYHKDTGEGLDNFHVGVSRGVGGIAVKTDSTYAVSKNFTNYKTITNGPIRTSFILDYANWDANGKTIQERKHIILDYGQNLTRHIVELKGTDKVSIGLTLHKNDGEVTTNKVQGWMSYWEPFDDSELGQGVVLANPQSILNFDNYVTDKKDQSNLYVESNVSGAIEYYAGFGWKKSGQFQSKEEWNNYLSRFSKCLNHPLEVNVTISSK</sequence>
<evidence type="ECO:0000313" key="2">
    <source>
        <dbReference type="Proteomes" id="UP000533900"/>
    </source>
</evidence>
<dbReference type="AlphaFoldDB" id="A0A842IPP3"/>
<gene>
    <name evidence="1" type="ORF">H7F21_06030</name>
</gene>
<comment type="caution">
    <text evidence="1">The sequence shown here is derived from an EMBL/GenBank/DDBJ whole genome shotgun (WGS) entry which is preliminary data.</text>
</comment>